<keyword evidence="1" id="KW-0147">Chitin-binding</keyword>
<evidence type="ECO:0000256" key="5">
    <source>
        <dbReference type="ARBA" id="ARBA00023180"/>
    </source>
</evidence>
<dbReference type="InterPro" id="IPR036508">
    <property type="entry name" value="Chitin-bd_dom_sf"/>
</dbReference>
<proteinExistence type="predicted"/>
<dbReference type="InterPro" id="IPR002557">
    <property type="entry name" value="Chitin-bd_dom"/>
</dbReference>
<dbReference type="EnsemblMetazoa" id="ENSAATROPT012798">
    <property type="protein sequence ID" value="ENSAATROPP011616"/>
    <property type="gene ID" value="ENSAATROPG010419"/>
</dbReference>
<evidence type="ECO:0000256" key="2">
    <source>
        <dbReference type="ARBA" id="ARBA00022729"/>
    </source>
</evidence>
<dbReference type="GO" id="GO:0005576">
    <property type="term" value="C:extracellular region"/>
    <property type="evidence" value="ECO:0007669"/>
    <property type="project" value="InterPro"/>
</dbReference>
<evidence type="ECO:0000256" key="4">
    <source>
        <dbReference type="ARBA" id="ARBA00023157"/>
    </source>
</evidence>
<dbReference type="InterPro" id="IPR051940">
    <property type="entry name" value="Chitin_bind-dev_reg"/>
</dbReference>
<dbReference type="Proteomes" id="UP000075880">
    <property type="component" value="Unassembled WGS sequence"/>
</dbReference>
<dbReference type="Pfam" id="PF01607">
    <property type="entry name" value="CBM_14"/>
    <property type="match status" value="1"/>
</dbReference>
<evidence type="ECO:0000313" key="8">
    <source>
        <dbReference type="Proteomes" id="UP000075880"/>
    </source>
</evidence>
<dbReference type="SUPFAM" id="SSF57625">
    <property type="entry name" value="Invertebrate chitin-binding proteins"/>
    <property type="match status" value="1"/>
</dbReference>
<evidence type="ECO:0000256" key="3">
    <source>
        <dbReference type="ARBA" id="ARBA00022737"/>
    </source>
</evidence>
<feature type="domain" description="Chitin-binding type-2" evidence="6">
    <location>
        <begin position="29"/>
        <end position="86"/>
    </location>
</feature>
<dbReference type="GO" id="GO:0008061">
    <property type="term" value="F:chitin binding"/>
    <property type="evidence" value="ECO:0007669"/>
    <property type="project" value="UniProtKB-KW"/>
</dbReference>
<accession>A0AAG5DKF9</accession>
<keyword evidence="5" id="KW-0325">Glycoprotein</keyword>
<name>A0AAG5DKF9_ANOAO</name>
<protein>
    <recommendedName>
        <fullName evidence="6">Chitin-binding type-2 domain-containing protein</fullName>
    </recommendedName>
</protein>
<keyword evidence="3" id="KW-0677">Repeat</keyword>
<evidence type="ECO:0000313" key="7">
    <source>
        <dbReference type="EnsemblMetazoa" id="ENSAATROPP011616"/>
    </source>
</evidence>
<evidence type="ECO:0000256" key="1">
    <source>
        <dbReference type="ARBA" id="ARBA00022669"/>
    </source>
</evidence>
<dbReference type="PANTHER" id="PTHR23301:SF0">
    <property type="entry name" value="CHITIN-BINDING TYPE-2 DOMAIN-CONTAINING PROTEIN-RELATED"/>
    <property type="match status" value="1"/>
</dbReference>
<sequence length="92" mass="9898">VTPQPAPSGQLLPGETLRTFLPIAPCVPGVTCPSFNCGPILLPHTSCTMFYKCSNGEACEYDCPANLHYNVNEQACDWPERACCDPAVPCQP</sequence>
<keyword evidence="4" id="KW-1015">Disulfide bond</keyword>
<dbReference type="AlphaFoldDB" id="A0AAG5DKF9"/>
<organism evidence="7 8">
    <name type="scientific">Anopheles atroparvus</name>
    <name type="common">European mosquito</name>
    <dbReference type="NCBI Taxonomy" id="41427"/>
    <lineage>
        <taxon>Eukaryota</taxon>
        <taxon>Metazoa</taxon>
        <taxon>Ecdysozoa</taxon>
        <taxon>Arthropoda</taxon>
        <taxon>Hexapoda</taxon>
        <taxon>Insecta</taxon>
        <taxon>Pterygota</taxon>
        <taxon>Neoptera</taxon>
        <taxon>Endopterygota</taxon>
        <taxon>Diptera</taxon>
        <taxon>Nematocera</taxon>
        <taxon>Culicoidea</taxon>
        <taxon>Culicidae</taxon>
        <taxon>Anophelinae</taxon>
        <taxon>Anopheles</taxon>
    </lineage>
</organism>
<evidence type="ECO:0000259" key="6">
    <source>
        <dbReference type="PROSITE" id="PS50940"/>
    </source>
</evidence>
<keyword evidence="8" id="KW-1185">Reference proteome</keyword>
<dbReference type="Gene3D" id="2.170.140.10">
    <property type="entry name" value="Chitin binding domain"/>
    <property type="match status" value="1"/>
</dbReference>
<reference evidence="7" key="1">
    <citation type="submission" date="2024-04" db="UniProtKB">
        <authorList>
            <consortium name="EnsemblMetazoa"/>
        </authorList>
    </citation>
    <scope>IDENTIFICATION</scope>
    <source>
        <strain evidence="7">EBRO</strain>
    </source>
</reference>
<dbReference type="SMART" id="SM00494">
    <property type="entry name" value="ChtBD2"/>
    <property type="match status" value="1"/>
</dbReference>
<dbReference type="PROSITE" id="PS50940">
    <property type="entry name" value="CHIT_BIND_II"/>
    <property type="match status" value="1"/>
</dbReference>
<dbReference type="PANTHER" id="PTHR23301">
    <property type="entry name" value="CHITIN BINDING PERITROPHIN-A"/>
    <property type="match status" value="1"/>
</dbReference>
<keyword evidence="2" id="KW-0732">Signal</keyword>